<dbReference type="GO" id="GO:0005829">
    <property type="term" value="C:cytosol"/>
    <property type="evidence" value="ECO:0007669"/>
    <property type="project" value="TreeGrafter"/>
</dbReference>
<dbReference type="PANTHER" id="PTHR33221">
    <property type="entry name" value="WINGED HELIX-TURN-HELIX TRANSCRIPTIONAL REGULATOR, RRF2 FAMILY"/>
    <property type="match status" value="1"/>
</dbReference>
<dbReference type="InterPro" id="IPR036390">
    <property type="entry name" value="WH_DNA-bd_sf"/>
</dbReference>
<dbReference type="AlphaFoldDB" id="A0A644VD10"/>
<dbReference type="SUPFAM" id="SSF46785">
    <property type="entry name" value="Winged helix' DNA-binding domain"/>
    <property type="match status" value="1"/>
</dbReference>
<dbReference type="NCBIfam" id="TIGR00738">
    <property type="entry name" value="rrf2_super"/>
    <property type="match status" value="1"/>
</dbReference>
<dbReference type="PANTHER" id="PTHR33221:SF9">
    <property type="entry name" value="RRF2 FAMILY PROTEIN"/>
    <property type="match status" value="1"/>
</dbReference>
<comment type="caution">
    <text evidence="1">The sequence shown here is derived from an EMBL/GenBank/DDBJ whole genome shotgun (WGS) entry which is preliminary data.</text>
</comment>
<sequence>MSKVITISEAASIAIHSMVLIAGAHDHLNVTQIAERMGSSRHHVAKILQRLVKEGYLRSNRGPAGGFTLNKPAGDVSLLEIYETIEGKLSETSCPLDHPVCPFDKCLMGNIVTKMTREFRKYMEEQKLSDYIKQ</sequence>
<accession>A0A644VD10</accession>
<dbReference type="Pfam" id="PF02082">
    <property type="entry name" value="Rrf2"/>
    <property type="match status" value="1"/>
</dbReference>
<reference evidence="1" key="1">
    <citation type="submission" date="2019-08" db="EMBL/GenBank/DDBJ databases">
        <authorList>
            <person name="Kucharzyk K."/>
            <person name="Murdoch R.W."/>
            <person name="Higgins S."/>
            <person name="Loffler F."/>
        </authorList>
    </citation>
    <scope>NUCLEOTIDE SEQUENCE</scope>
</reference>
<name>A0A644VD10_9ZZZZ</name>
<dbReference type="InterPro" id="IPR036388">
    <property type="entry name" value="WH-like_DNA-bd_sf"/>
</dbReference>
<organism evidence="1">
    <name type="scientific">bioreactor metagenome</name>
    <dbReference type="NCBI Taxonomy" id="1076179"/>
    <lineage>
        <taxon>unclassified sequences</taxon>
        <taxon>metagenomes</taxon>
        <taxon>ecological metagenomes</taxon>
    </lineage>
</organism>
<dbReference type="InterPro" id="IPR030489">
    <property type="entry name" value="TR_Rrf2-type_CS"/>
</dbReference>
<dbReference type="InterPro" id="IPR000944">
    <property type="entry name" value="Tscrpt_reg_Rrf2"/>
</dbReference>
<dbReference type="PROSITE" id="PS01332">
    <property type="entry name" value="HTH_RRF2_1"/>
    <property type="match status" value="1"/>
</dbReference>
<dbReference type="PROSITE" id="PS51197">
    <property type="entry name" value="HTH_RRF2_2"/>
    <property type="match status" value="1"/>
</dbReference>
<proteinExistence type="predicted"/>
<dbReference type="Gene3D" id="1.10.10.10">
    <property type="entry name" value="Winged helix-like DNA-binding domain superfamily/Winged helix DNA-binding domain"/>
    <property type="match status" value="1"/>
</dbReference>
<dbReference type="GO" id="GO:0003700">
    <property type="term" value="F:DNA-binding transcription factor activity"/>
    <property type="evidence" value="ECO:0007669"/>
    <property type="project" value="TreeGrafter"/>
</dbReference>
<gene>
    <name evidence="1" type="primary">nsrR_4</name>
    <name evidence="1" type="ORF">SDC9_35056</name>
</gene>
<protein>
    <submittedName>
        <fullName evidence="1">HTH-type transcriptional repressor NsrR</fullName>
    </submittedName>
</protein>
<evidence type="ECO:0000313" key="1">
    <source>
        <dbReference type="EMBL" id="MPL89025.1"/>
    </source>
</evidence>
<dbReference type="EMBL" id="VSSQ01000271">
    <property type="protein sequence ID" value="MPL89025.1"/>
    <property type="molecule type" value="Genomic_DNA"/>
</dbReference>